<comment type="caution">
    <text evidence="2">The sequence shown here is derived from an EMBL/GenBank/DDBJ whole genome shotgun (WGS) entry which is preliminary data.</text>
</comment>
<feature type="chain" id="PRO_5045092931" evidence="1">
    <location>
        <begin position="24"/>
        <end position="332"/>
    </location>
</feature>
<keyword evidence="1" id="KW-0732">Signal</keyword>
<organism evidence="2 3">
    <name type="scientific">Solirubrobacter deserti</name>
    <dbReference type="NCBI Taxonomy" id="2282478"/>
    <lineage>
        <taxon>Bacteria</taxon>
        <taxon>Bacillati</taxon>
        <taxon>Actinomycetota</taxon>
        <taxon>Thermoleophilia</taxon>
        <taxon>Solirubrobacterales</taxon>
        <taxon>Solirubrobacteraceae</taxon>
        <taxon>Solirubrobacter</taxon>
    </lineage>
</organism>
<proteinExistence type="predicted"/>
<accession>A0ABT4RDI8</accession>
<dbReference type="RefSeq" id="WP_202952187.1">
    <property type="nucleotide sequence ID" value="NZ_JAPCID010000005.1"/>
</dbReference>
<name>A0ABT4RDI8_9ACTN</name>
<reference evidence="2" key="1">
    <citation type="submission" date="2022-10" db="EMBL/GenBank/DDBJ databases">
        <title>The WGS of Solirubrobacter sp. CPCC 204708.</title>
        <authorList>
            <person name="Jiang Z."/>
        </authorList>
    </citation>
    <scope>NUCLEOTIDE SEQUENCE</scope>
    <source>
        <strain evidence="2">CPCC 204708</strain>
    </source>
</reference>
<gene>
    <name evidence="2" type="ORF">OJ962_03665</name>
</gene>
<sequence length="332" mass="34364">MRRFLTIFAVTALLLVAAAPASAGTLSTQNSCKWSYDNTWRHLNVDLSGVASPNPVAPGSGVNLTQTSVHVRIPDYLIQYGHSLQILKAGANEIRAKAWLAVEGPGSPQNVMVHQLETVARFTITEDANGQFVSTTPVDVTIPIPDTVWTVGTAPLGFRQAGPGTLLGIPGGTGGAVLDALGSAFIRMELGALAMTADCYPATGEGEVQPPATAAGAFETAAVDPNAGKIAAPKANPAVTVRGSSLKASGRRVKVQLSCTAADCNGALTLKAGSKTLATKKTYAVKSGAKKTVTLTLSKAAQRSLKDKKSLKVTVRVTATGGKTITKKFTLR</sequence>
<evidence type="ECO:0000313" key="3">
    <source>
        <dbReference type="Proteomes" id="UP001147700"/>
    </source>
</evidence>
<dbReference type="Proteomes" id="UP001147700">
    <property type="component" value="Unassembled WGS sequence"/>
</dbReference>
<dbReference type="EMBL" id="JAPCID010000005">
    <property type="protein sequence ID" value="MDA0136582.1"/>
    <property type="molecule type" value="Genomic_DNA"/>
</dbReference>
<protein>
    <submittedName>
        <fullName evidence="2">Uncharacterized protein</fullName>
    </submittedName>
</protein>
<evidence type="ECO:0000256" key="1">
    <source>
        <dbReference type="SAM" id="SignalP"/>
    </source>
</evidence>
<evidence type="ECO:0000313" key="2">
    <source>
        <dbReference type="EMBL" id="MDA0136582.1"/>
    </source>
</evidence>
<keyword evidence="3" id="KW-1185">Reference proteome</keyword>
<feature type="signal peptide" evidence="1">
    <location>
        <begin position="1"/>
        <end position="23"/>
    </location>
</feature>